<gene>
    <name evidence="2" type="ORF">SOCE836_001940</name>
</gene>
<dbReference type="AlphaFoldDB" id="A0A4P2QF78"/>
<dbReference type="Proteomes" id="UP000295497">
    <property type="component" value="Chromosome"/>
</dbReference>
<keyword evidence="1" id="KW-0472">Membrane</keyword>
<name>A0A4P2QF78_SORCE</name>
<proteinExistence type="predicted"/>
<feature type="transmembrane region" description="Helical" evidence="1">
    <location>
        <begin position="104"/>
        <end position="124"/>
    </location>
</feature>
<sequence length="129" mass="14299">MFDVTALKNNLLVDVVLTLVALHSSEIYSFELRKRPVYDQQDLYHALSGDDYTYRNLTESDPVSAAVQRIRRWTIGGQFYLVLVVVVLLVAVASGFVVDSPETAAVISKVADVVSILALLIPIVRQYGD</sequence>
<reference evidence="2 3" key="1">
    <citation type="submission" date="2015-09" db="EMBL/GenBank/DDBJ databases">
        <title>Sorangium comparison.</title>
        <authorList>
            <person name="Zaburannyi N."/>
            <person name="Bunk B."/>
            <person name="Overmann J."/>
            <person name="Mueller R."/>
        </authorList>
    </citation>
    <scope>NUCLEOTIDE SEQUENCE [LARGE SCALE GENOMIC DNA]</scope>
    <source>
        <strain evidence="2 3">So ce836</strain>
    </source>
</reference>
<feature type="transmembrane region" description="Helical" evidence="1">
    <location>
        <begin position="79"/>
        <end position="98"/>
    </location>
</feature>
<evidence type="ECO:0000313" key="2">
    <source>
        <dbReference type="EMBL" id="AUX28126.1"/>
    </source>
</evidence>
<keyword evidence="1" id="KW-0812">Transmembrane</keyword>
<keyword evidence="1" id="KW-1133">Transmembrane helix</keyword>
<protein>
    <submittedName>
        <fullName evidence="2">Uncharacterized protein</fullName>
    </submittedName>
</protein>
<dbReference type="EMBL" id="CP012672">
    <property type="protein sequence ID" value="AUX28126.1"/>
    <property type="molecule type" value="Genomic_DNA"/>
</dbReference>
<accession>A0A4P2QF78</accession>
<evidence type="ECO:0000313" key="3">
    <source>
        <dbReference type="Proteomes" id="UP000295497"/>
    </source>
</evidence>
<organism evidence="2 3">
    <name type="scientific">Sorangium cellulosum</name>
    <name type="common">Polyangium cellulosum</name>
    <dbReference type="NCBI Taxonomy" id="56"/>
    <lineage>
        <taxon>Bacteria</taxon>
        <taxon>Pseudomonadati</taxon>
        <taxon>Myxococcota</taxon>
        <taxon>Polyangia</taxon>
        <taxon>Polyangiales</taxon>
        <taxon>Polyangiaceae</taxon>
        <taxon>Sorangium</taxon>
    </lineage>
</organism>
<evidence type="ECO:0000256" key="1">
    <source>
        <dbReference type="SAM" id="Phobius"/>
    </source>
</evidence>